<keyword evidence="6" id="KW-0964">Secreted</keyword>
<dbReference type="GO" id="GO:0008808">
    <property type="term" value="F:cardiolipin synthase activity"/>
    <property type="evidence" value="ECO:0007669"/>
    <property type="project" value="UniProtKB-UniRule"/>
</dbReference>
<evidence type="ECO:0000256" key="2">
    <source>
        <dbReference type="ARBA" id="ARBA00004613"/>
    </source>
</evidence>
<keyword evidence="8 16" id="KW-0812">Transmembrane</keyword>
<dbReference type="Proteomes" id="UP000076234">
    <property type="component" value="Chromosome"/>
</dbReference>
<feature type="transmembrane region" description="Helical" evidence="16">
    <location>
        <begin position="38"/>
        <end position="56"/>
    </location>
</feature>
<evidence type="ECO:0000256" key="14">
    <source>
        <dbReference type="ARBA" id="ARBA00023264"/>
    </source>
</evidence>
<evidence type="ECO:0000256" key="1">
    <source>
        <dbReference type="ARBA" id="ARBA00003145"/>
    </source>
</evidence>
<dbReference type="Gene3D" id="3.30.870.10">
    <property type="entry name" value="Endonuclease Chain A"/>
    <property type="match status" value="2"/>
</dbReference>
<dbReference type="GO" id="GO:0005576">
    <property type="term" value="C:extracellular region"/>
    <property type="evidence" value="ECO:0007669"/>
    <property type="project" value="UniProtKB-SubCell"/>
</dbReference>
<accession>A0A142W325</accession>
<protein>
    <recommendedName>
        <fullName evidence="15">Cardiolipin synthase</fullName>
        <ecNumber evidence="15">2.7.8.-</ecNumber>
    </recommendedName>
</protein>
<keyword evidence="12 16" id="KW-0472">Membrane</keyword>
<evidence type="ECO:0000256" key="8">
    <source>
        <dbReference type="ARBA" id="ARBA00022692"/>
    </source>
</evidence>
<feature type="domain" description="PLD phosphodiesterase" evidence="17">
    <location>
        <begin position="394"/>
        <end position="421"/>
    </location>
</feature>
<organism evidence="18 19">
    <name type="scientific">Sphingopyxis terrae subsp. terrae NBRC 15098</name>
    <dbReference type="NCBI Taxonomy" id="1219058"/>
    <lineage>
        <taxon>Bacteria</taxon>
        <taxon>Pseudomonadati</taxon>
        <taxon>Pseudomonadota</taxon>
        <taxon>Alphaproteobacteria</taxon>
        <taxon>Sphingomonadales</taxon>
        <taxon>Sphingomonadaceae</taxon>
        <taxon>Sphingopyxis</taxon>
    </lineage>
</organism>
<dbReference type="GO" id="GO:0032049">
    <property type="term" value="P:cardiolipin biosynthetic process"/>
    <property type="evidence" value="ECO:0007669"/>
    <property type="project" value="UniProtKB-UniRule"/>
</dbReference>
<gene>
    <name evidence="18" type="ORF">AOA14_17860</name>
</gene>
<dbReference type="InterPro" id="IPR025202">
    <property type="entry name" value="PLD-like_dom"/>
</dbReference>
<dbReference type="GO" id="GO:0005886">
    <property type="term" value="C:plasma membrane"/>
    <property type="evidence" value="ECO:0007669"/>
    <property type="project" value="UniProtKB-SubCell"/>
</dbReference>
<keyword evidence="7" id="KW-0808">Transferase</keyword>
<dbReference type="EC" id="2.7.8.-" evidence="15"/>
<dbReference type="Pfam" id="PF13091">
    <property type="entry name" value="PLDc_2"/>
    <property type="match status" value="2"/>
</dbReference>
<comment type="function">
    <text evidence="1">Could be a virulence factor.</text>
</comment>
<evidence type="ECO:0000256" key="15">
    <source>
        <dbReference type="NCBIfam" id="TIGR04265"/>
    </source>
</evidence>
<feature type="transmembrane region" description="Helical" evidence="16">
    <location>
        <begin position="6"/>
        <end position="26"/>
    </location>
</feature>
<dbReference type="InterPro" id="IPR001736">
    <property type="entry name" value="PLipase_D/transphosphatidylase"/>
</dbReference>
<dbReference type="PROSITE" id="PS50035">
    <property type="entry name" value="PLD"/>
    <property type="match status" value="2"/>
</dbReference>
<dbReference type="SMART" id="SM00155">
    <property type="entry name" value="PLDc"/>
    <property type="match status" value="2"/>
</dbReference>
<keyword evidence="13" id="KW-0594">Phospholipid biosynthesis</keyword>
<dbReference type="InterPro" id="IPR022924">
    <property type="entry name" value="Cardiolipin_synthase"/>
</dbReference>
<evidence type="ECO:0000256" key="11">
    <source>
        <dbReference type="ARBA" id="ARBA00023098"/>
    </source>
</evidence>
<evidence type="ECO:0000313" key="19">
    <source>
        <dbReference type="Proteomes" id="UP000076234"/>
    </source>
</evidence>
<keyword evidence="9" id="KW-0677">Repeat</keyword>
<dbReference type="PANTHER" id="PTHR21248:SF22">
    <property type="entry name" value="PHOSPHOLIPASE D"/>
    <property type="match status" value="1"/>
</dbReference>
<proteinExistence type="predicted"/>
<dbReference type="NCBIfam" id="TIGR04265">
    <property type="entry name" value="bac_cardiolipin"/>
    <property type="match status" value="1"/>
</dbReference>
<reference evidence="19" key="1">
    <citation type="submission" date="2015-11" db="EMBL/GenBank/DDBJ databases">
        <title>Complete genome sequence of a polyethylene glycol-degrading strain Sphingopyxis terrae strain 203-1 (NBRC 15098).</title>
        <authorList>
            <person name="Yoshiyuki O."/>
            <person name="Shouta N."/>
            <person name="Nagata Y."/>
            <person name="Numata M."/>
            <person name="Tsuchikane K."/>
            <person name="Hosoyama A."/>
            <person name="Yamazoe A."/>
            <person name="Tsuda M."/>
            <person name="Fujita N."/>
            <person name="Kawai F."/>
        </authorList>
    </citation>
    <scope>NUCLEOTIDE SEQUENCE [LARGE SCALE GENOMIC DNA]</scope>
    <source>
        <strain evidence="19">203-1</strain>
    </source>
</reference>
<sequence length="481" mass="53303">MEYDFALILWAAYIAVFIVILGRIILRPQREPASRLAWLIATIAVPVVGILAYLLLGEARISAKRRARYAAIEAHLPHPSEKDAVRRALARSAWAAPFVLAETVNALPPTAGNRARLAADSNAAIREMVDDIDNAKSTVHLCFYIWLADSNGFRIKDALVRAARRGVKVRVLADALGSRGFIRSAYWIELENAGVDARIALPIGGLIWTLIRGRFDLRNHRKQLIIDNRIAWCGSQNLADPEFRIKSKYAPWVDIMTRWEGPVVRDCQFVFAADWESERGDDIGDLLQDDAEPPAAADPGIAAQVIATGPNVRYAAMTACFTALIHSARHELVVTTPYFVPDEQLLFALLDCARRGVATVMIVPHRNDSRVVAGASRSYYADLVDAGVKLYEYRPGLLHAKTMVVDGEVALIGSANLDRRSFELNFENNILLRDKAFATELRTRQEVYRADSIPVGAADVASFGIVRRLWQNLVATVSPLL</sequence>
<dbReference type="PANTHER" id="PTHR21248">
    <property type="entry name" value="CARDIOLIPIN SYNTHASE"/>
    <property type="match status" value="1"/>
</dbReference>
<evidence type="ECO:0000256" key="9">
    <source>
        <dbReference type="ARBA" id="ARBA00022737"/>
    </source>
</evidence>
<name>A0A142W325_9SPHN</name>
<dbReference type="KEGG" id="ster:AOA14_17860"/>
<evidence type="ECO:0000256" key="13">
    <source>
        <dbReference type="ARBA" id="ARBA00023209"/>
    </source>
</evidence>
<keyword evidence="4" id="KW-1003">Cell membrane</keyword>
<comment type="subcellular location">
    <subcellularLocation>
        <location evidence="3">Cell membrane</location>
        <topology evidence="3">Multi-pass membrane protein</topology>
    </subcellularLocation>
    <subcellularLocation>
        <location evidence="2">Secreted</location>
    </subcellularLocation>
</comment>
<reference evidence="18 19" key="2">
    <citation type="journal article" date="2016" name="Genome Announc.">
        <title>Complete Genome Sequence of Sphingopyxis terrae Strain 203-1 (NBRC 111660), a Polyethylene Glycol Degrader.</title>
        <authorList>
            <person name="Ohtsubo Y."/>
            <person name="Nonoyama S."/>
            <person name="Nagata Y."/>
            <person name="Numata M."/>
            <person name="Tsuchikane K."/>
            <person name="Hosoyama A."/>
            <person name="Yamazoe A."/>
            <person name="Tsuda M."/>
            <person name="Fujita N."/>
            <person name="Kawai F."/>
        </authorList>
    </citation>
    <scope>NUCLEOTIDE SEQUENCE [LARGE SCALE GENOMIC DNA]</scope>
    <source>
        <strain evidence="18 19">203-1</strain>
    </source>
</reference>
<dbReference type="InterPro" id="IPR027379">
    <property type="entry name" value="CLS_N"/>
</dbReference>
<keyword evidence="14" id="KW-1208">Phospholipid metabolism</keyword>
<dbReference type="Pfam" id="PF13396">
    <property type="entry name" value="PLDc_N"/>
    <property type="match status" value="1"/>
</dbReference>
<evidence type="ECO:0000256" key="3">
    <source>
        <dbReference type="ARBA" id="ARBA00004651"/>
    </source>
</evidence>
<dbReference type="SUPFAM" id="SSF56024">
    <property type="entry name" value="Phospholipase D/nuclease"/>
    <property type="match status" value="2"/>
</dbReference>
<keyword evidence="5" id="KW-0444">Lipid biosynthesis</keyword>
<evidence type="ECO:0000256" key="16">
    <source>
        <dbReference type="SAM" id="Phobius"/>
    </source>
</evidence>
<dbReference type="CDD" id="cd09152">
    <property type="entry name" value="PLDc_EcCLS_like_1"/>
    <property type="match status" value="1"/>
</dbReference>
<dbReference type="EMBL" id="CP013342">
    <property type="protein sequence ID" value="AMU96470.1"/>
    <property type="molecule type" value="Genomic_DNA"/>
</dbReference>
<evidence type="ECO:0000256" key="10">
    <source>
        <dbReference type="ARBA" id="ARBA00022989"/>
    </source>
</evidence>
<evidence type="ECO:0000256" key="7">
    <source>
        <dbReference type="ARBA" id="ARBA00022679"/>
    </source>
</evidence>
<evidence type="ECO:0000256" key="6">
    <source>
        <dbReference type="ARBA" id="ARBA00022525"/>
    </source>
</evidence>
<evidence type="ECO:0000259" key="17">
    <source>
        <dbReference type="PROSITE" id="PS50035"/>
    </source>
</evidence>
<feature type="domain" description="PLD phosphodiesterase" evidence="17">
    <location>
        <begin position="215"/>
        <end position="242"/>
    </location>
</feature>
<keyword evidence="11" id="KW-0443">Lipid metabolism</keyword>
<evidence type="ECO:0000313" key="18">
    <source>
        <dbReference type="EMBL" id="AMU96470.1"/>
    </source>
</evidence>
<dbReference type="AlphaFoldDB" id="A0A142W325"/>
<evidence type="ECO:0000256" key="5">
    <source>
        <dbReference type="ARBA" id="ARBA00022516"/>
    </source>
</evidence>
<keyword evidence="10 16" id="KW-1133">Transmembrane helix</keyword>
<evidence type="ECO:0000256" key="4">
    <source>
        <dbReference type="ARBA" id="ARBA00022475"/>
    </source>
</evidence>
<dbReference type="STRING" id="1219058.AOA14_17860"/>
<evidence type="ECO:0000256" key="12">
    <source>
        <dbReference type="ARBA" id="ARBA00023136"/>
    </source>
</evidence>
<dbReference type="CDD" id="cd09158">
    <property type="entry name" value="PLDc_EcCLS_like_2"/>
    <property type="match status" value="1"/>
</dbReference>
<dbReference type="RefSeq" id="WP_062902782.1">
    <property type="nucleotide sequence ID" value="NZ_CP013342.1"/>
</dbReference>